<dbReference type="AlphaFoldDB" id="A0A0K2SZE1"/>
<accession>A0A0K2SZE1</accession>
<dbReference type="EMBL" id="HACA01001762">
    <property type="protein sequence ID" value="CDW19123.1"/>
    <property type="molecule type" value="Transcribed_RNA"/>
</dbReference>
<sequence>MEYIKVSKLKHFNKYEDATRREINFMFEGIVFNNLNLRNNENKLVEYLLIPVYSNHSKYSSNVSKTDWLQFEVNTVENCPVNAKVTPTNLEMREIFKEQMSQ</sequence>
<protein>
    <submittedName>
        <fullName evidence="1">Uncharacterized protein</fullName>
    </submittedName>
</protein>
<name>A0A0K2SZE1_LEPSM</name>
<evidence type="ECO:0000313" key="1">
    <source>
        <dbReference type="EMBL" id="CDW19123.1"/>
    </source>
</evidence>
<organism evidence="1">
    <name type="scientific">Lepeophtheirus salmonis</name>
    <name type="common">Salmon louse</name>
    <name type="synonym">Caligus salmonis</name>
    <dbReference type="NCBI Taxonomy" id="72036"/>
    <lineage>
        <taxon>Eukaryota</taxon>
        <taxon>Metazoa</taxon>
        <taxon>Ecdysozoa</taxon>
        <taxon>Arthropoda</taxon>
        <taxon>Crustacea</taxon>
        <taxon>Multicrustacea</taxon>
        <taxon>Hexanauplia</taxon>
        <taxon>Copepoda</taxon>
        <taxon>Siphonostomatoida</taxon>
        <taxon>Caligidae</taxon>
        <taxon>Lepeophtheirus</taxon>
    </lineage>
</organism>
<reference evidence="1" key="1">
    <citation type="submission" date="2014-05" db="EMBL/GenBank/DDBJ databases">
        <authorList>
            <person name="Chronopoulou M."/>
        </authorList>
    </citation>
    <scope>NUCLEOTIDE SEQUENCE</scope>
    <source>
        <tissue evidence="1">Whole organism</tissue>
    </source>
</reference>
<proteinExistence type="predicted"/>